<name>E8KGS9_9PAST</name>
<comment type="caution">
    <text evidence="4">The sequence shown here is derived from an EMBL/GenBank/DDBJ whole genome shotgun (WGS) entry which is preliminary data.</text>
</comment>
<keyword evidence="5" id="KW-1185">Reference proteome</keyword>
<proteinExistence type="predicted"/>
<evidence type="ECO:0000256" key="2">
    <source>
        <dbReference type="PROSITE-ProRule" id="PRU00335"/>
    </source>
</evidence>
<dbReference type="Pfam" id="PF22604">
    <property type="entry name" value="TetR_HI_0893_C"/>
    <property type="match status" value="1"/>
</dbReference>
<accession>E8KGS9</accession>
<dbReference type="PROSITE" id="PS01081">
    <property type="entry name" value="HTH_TETR_1"/>
    <property type="match status" value="1"/>
</dbReference>
<feature type="DNA-binding region" description="H-T-H motif" evidence="2">
    <location>
        <begin position="49"/>
        <end position="68"/>
    </location>
</feature>
<dbReference type="InterPro" id="IPR023772">
    <property type="entry name" value="DNA-bd_HTH_TetR-type_CS"/>
</dbReference>
<dbReference type="SUPFAM" id="SSF46689">
    <property type="entry name" value="Homeodomain-like"/>
    <property type="match status" value="1"/>
</dbReference>
<evidence type="ECO:0000313" key="5">
    <source>
        <dbReference type="Proteomes" id="UP000005467"/>
    </source>
</evidence>
<dbReference type="PANTHER" id="PTHR43479:SF11">
    <property type="entry name" value="ACREF_ENVCD OPERON REPRESSOR-RELATED"/>
    <property type="match status" value="1"/>
</dbReference>
<dbReference type="PROSITE" id="PS50977">
    <property type="entry name" value="HTH_TETR_2"/>
    <property type="match status" value="1"/>
</dbReference>
<dbReference type="InterPro" id="IPR054422">
    <property type="entry name" value="TetR-like_HI_0893_C"/>
</dbReference>
<organism evidence="4 5">
    <name type="scientific">Actinobacillus ureae ATCC 25976</name>
    <dbReference type="NCBI Taxonomy" id="887324"/>
    <lineage>
        <taxon>Bacteria</taxon>
        <taxon>Pseudomonadati</taxon>
        <taxon>Pseudomonadota</taxon>
        <taxon>Gammaproteobacteria</taxon>
        <taxon>Pasteurellales</taxon>
        <taxon>Pasteurellaceae</taxon>
        <taxon>Actinobacillus</taxon>
    </lineage>
</organism>
<dbReference type="Gene3D" id="1.10.357.10">
    <property type="entry name" value="Tetracycline Repressor, domain 2"/>
    <property type="match status" value="1"/>
</dbReference>
<dbReference type="InterPro" id="IPR001647">
    <property type="entry name" value="HTH_TetR"/>
</dbReference>
<dbReference type="Pfam" id="PF00440">
    <property type="entry name" value="TetR_N"/>
    <property type="match status" value="1"/>
</dbReference>
<dbReference type="EMBL" id="AEVG01000068">
    <property type="protein sequence ID" value="EFX91934.1"/>
    <property type="molecule type" value="Genomic_DNA"/>
</dbReference>
<reference evidence="4 5" key="1">
    <citation type="submission" date="2011-01" db="EMBL/GenBank/DDBJ databases">
        <authorList>
            <person name="Muzny D."/>
            <person name="Qin X."/>
            <person name="Deng J."/>
            <person name="Jiang H."/>
            <person name="Liu Y."/>
            <person name="Qu J."/>
            <person name="Song X.-Z."/>
            <person name="Zhang L."/>
            <person name="Thornton R."/>
            <person name="Coyle M."/>
            <person name="Francisco L."/>
            <person name="Jackson L."/>
            <person name="Javaid M."/>
            <person name="Korchina V."/>
            <person name="Kovar C."/>
            <person name="Mata R."/>
            <person name="Mathew T."/>
            <person name="Ngo R."/>
            <person name="Nguyen L."/>
            <person name="Nguyen N."/>
            <person name="Okwuonu G."/>
            <person name="Ongeri F."/>
            <person name="Pham C."/>
            <person name="Simmons D."/>
            <person name="Wilczek-Boney K."/>
            <person name="Hale W."/>
            <person name="Jakkamsetti A."/>
            <person name="Pham P."/>
            <person name="Ruth R."/>
            <person name="San Lucas F."/>
            <person name="Warren J."/>
            <person name="Zhang J."/>
            <person name="Zhao Z."/>
            <person name="Zhou C."/>
            <person name="Zhu D."/>
            <person name="Lee S."/>
            <person name="Bess C."/>
            <person name="Blankenburg K."/>
            <person name="Forbes L."/>
            <person name="Fu Q."/>
            <person name="Gubbala S."/>
            <person name="Hirani K."/>
            <person name="Jayaseelan J.C."/>
            <person name="Lara F."/>
            <person name="Munidasa M."/>
            <person name="Palculict T."/>
            <person name="Patil S."/>
            <person name="Pu L.-L."/>
            <person name="Saada N."/>
            <person name="Tang L."/>
            <person name="Weissenberger G."/>
            <person name="Zhu Y."/>
            <person name="Hemphill L."/>
            <person name="Shang Y."/>
            <person name="Youmans B."/>
            <person name="Ayvaz T."/>
            <person name="Ross M."/>
            <person name="Santibanez J."/>
            <person name="Aqrawi P."/>
            <person name="Gross S."/>
            <person name="Joshi V."/>
            <person name="Fowler G."/>
            <person name="Nazareth L."/>
            <person name="Reid J."/>
            <person name="Worley K."/>
            <person name="Petrosino J."/>
            <person name="Highlander S."/>
            <person name="Gibbs R."/>
        </authorList>
    </citation>
    <scope>NUCLEOTIDE SEQUENCE [LARGE SCALE GENOMIC DNA]</scope>
    <source>
        <strain evidence="4 5">ATCC 25976</strain>
    </source>
</reference>
<feature type="domain" description="HTH tetR-type" evidence="3">
    <location>
        <begin position="26"/>
        <end position="86"/>
    </location>
</feature>
<dbReference type="PRINTS" id="PR00455">
    <property type="entry name" value="HTHTETR"/>
</dbReference>
<dbReference type="AlphaFoldDB" id="E8KGS9"/>
<dbReference type="HOGENOM" id="CLU_069356_12_9_6"/>
<evidence type="ECO:0000313" key="4">
    <source>
        <dbReference type="EMBL" id="EFX91934.1"/>
    </source>
</evidence>
<evidence type="ECO:0000259" key="3">
    <source>
        <dbReference type="PROSITE" id="PS50977"/>
    </source>
</evidence>
<keyword evidence="1 2" id="KW-0238">DNA-binding</keyword>
<dbReference type="GO" id="GO:0003677">
    <property type="term" value="F:DNA binding"/>
    <property type="evidence" value="ECO:0007669"/>
    <property type="project" value="UniProtKB-UniRule"/>
</dbReference>
<gene>
    <name evidence="4" type="ORF">HMPREF0027_1046</name>
</gene>
<dbReference type="InterPro" id="IPR050624">
    <property type="entry name" value="HTH-type_Tx_Regulator"/>
</dbReference>
<dbReference type="PANTHER" id="PTHR43479">
    <property type="entry name" value="ACREF/ENVCD OPERON REPRESSOR-RELATED"/>
    <property type="match status" value="1"/>
</dbReference>
<dbReference type="InterPro" id="IPR009057">
    <property type="entry name" value="Homeodomain-like_sf"/>
</dbReference>
<dbReference type="Proteomes" id="UP000005467">
    <property type="component" value="Unassembled WGS sequence"/>
</dbReference>
<sequence>MNKYKMNDCSLDLNMGGFMSRRTDPNDMINHILSATELLVAKEGLQNLSMRKIAKEIGVAAGTLYLYFSTKDQLLSQLANHIYERYSCYINIDFDPNESLFKQYRQMWVRKWQFLSDNPMIAIHLSQYQAMLGFSEIVYRTINDPEFIWNRFVDEGKKQGVIVDLPNEVLYYLSMGTATDIAYLQQVKKDVVPEEYFEEIISRTWKAITF</sequence>
<protein>
    <submittedName>
        <fullName evidence="4">Transcriptional regulator, TetR family</fullName>
    </submittedName>
</protein>
<evidence type="ECO:0000256" key="1">
    <source>
        <dbReference type="ARBA" id="ARBA00023125"/>
    </source>
</evidence>